<evidence type="ECO:0000259" key="2">
    <source>
        <dbReference type="Pfam" id="PF09361"/>
    </source>
</evidence>
<comment type="caution">
    <text evidence="3">The sequence shown here is derived from an EMBL/GenBank/DDBJ whole genome shotgun (WGS) entry which is preliminary data.</text>
</comment>
<feature type="compositionally biased region" description="Polar residues" evidence="1">
    <location>
        <begin position="47"/>
        <end position="61"/>
    </location>
</feature>
<dbReference type="Pfam" id="PF09361">
    <property type="entry name" value="Phasin_2"/>
    <property type="match status" value="1"/>
</dbReference>
<gene>
    <name evidence="3" type="ORF">C725_2244</name>
</gene>
<dbReference type="EMBL" id="AMRV01000007">
    <property type="protein sequence ID" value="EMD82523.1"/>
    <property type="molecule type" value="Genomic_DNA"/>
</dbReference>
<dbReference type="NCBIfam" id="TIGR01841">
    <property type="entry name" value="phasin"/>
    <property type="match status" value="1"/>
</dbReference>
<organism evidence="3 4">
    <name type="scientific">Pacificimonas flava</name>
    <dbReference type="NCBI Taxonomy" id="1234595"/>
    <lineage>
        <taxon>Bacteria</taxon>
        <taxon>Pseudomonadati</taxon>
        <taxon>Pseudomonadota</taxon>
        <taxon>Alphaproteobacteria</taxon>
        <taxon>Sphingomonadales</taxon>
        <taxon>Sphingosinicellaceae</taxon>
        <taxon>Pacificimonas</taxon>
    </lineage>
</organism>
<feature type="region of interest" description="Disordered" evidence="1">
    <location>
        <begin position="1"/>
        <end position="131"/>
    </location>
</feature>
<sequence length="279" mass="29761">MADEAPKADPKPVAEKVADDTNRAAANAETAIATVRTAQADKDGPVSASSSATTDTPQKMASQAPAPKRKAAKTAKPDQARSPKKKTAGKPSAGTRKTSKSKVSARKTISAPKSTKPTSMRNSTMATKQNPTETMKAQTETAMNQSKAVFEDVTAKSKEAMEKNAKALEELSGMTRGNVEAMVEAGRIYAEATQAMARDTADFAKKQTEETVETMQALSSVKNPNEVVELQGKYVRGQFDAVVAQTSSMTERALKLSSDMMAPFQNRMATAMEKFTKVA</sequence>
<feature type="domain" description="Phasin" evidence="2">
    <location>
        <begin position="169"/>
        <end position="268"/>
    </location>
</feature>
<dbReference type="Proteomes" id="UP000011717">
    <property type="component" value="Unassembled WGS sequence"/>
</dbReference>
<proteinExistence type="predicted"/>
<accession>M2U3K0</accession>
<feature type="compositionally biased region" description="Polar residues" evidence="1">
    <location>
        <begin position="111"/>
        <end position="131"/>
    </location>
</feature>
<feature type="compositionally biased region" description="Basic and acidic residues" evidence="1">
    <location>
        <begin position="1"/>
        <end position="22"/>
    </location>
</feature>
<dbReference type="InterPro" id="IPR010127">
    <property type="entry name" value="Phasin_subfam-1"/>
</dbReference>
<evidence type="ECO:0000256" key="1">
    <source>
        <dbReference type="SAM" id="MobiDB-lite"/>
    </source>
</evidence>
<keyword evidence="4" id="KW-1185">Reference proteome</keyword>
<dbReference type="OrthoDB" id="8479795at2"/>
<dbReference type="RefSeq" id="WP_008602871.1">
    <property type="nucleotide sequence ID" value="NZ_AMRV01000007.1"/>
</dbReference>
<evidence type="ECO:0000313" key="3">
    <source>
        <dbReference type="EMBL" id="EMD82523.1"/>
    </source>
</evidence>
<feature type="compositionally biased region" description="Low complexity" evidence="1">
    <location>
        <begin position="23"/>
        <end position="36"/>
    </location>
</feature>
<protein>
    <submittedName>
        <fullName evidence="3">Phasin family protein</fullName>
    </submittedName>
</protein>
<dbReference type="InterPro" id="IPR018968">
    <property type="entry name" value="Phasin"/>
</dbReference>
<reference evidence="3 4" key="1">
    <citation type="journal article" date="2013" name="Genome Announc.">
        <title>Draft Genome Sequence of Strain JLT2015T, Belonging to the Family Sphingomonadaceae of the Alphaproteobacteria.</title>
        <authorList>
            <person name="Tang K."/>
            <person name="Liu K."/>
            <person name="Li S."/>
            <person name="Jiao N."/>
        </authorList>
    </citation>
    <scope>NUCLEOTIDE SEQUENCE [LARGE SCALE GENOMIC DNA]</scope>
    <source>
        <strain evidence="3 4">JLT2015</strain>
    </source>
</reference>
<evidence type="ECO:0000313" key="4">
    <source>
        <dbReference type="Proteomes" id="UP000011717"/>
    </source>
</evidence>
<dbReference type="AlphaFoldDB" id="M2U3K0"/>
<name>M2U3K0_9SPHN</name>